<feature type="transmembrane region" description="Helical" evidence="11">
    <location>
        <begin position="157"/>
        <end position="174"/>
    </location>
</feature>
<comment type="caution">
    <text evidence="13">The sequence shown here is derived from an EMBL/GenBank/DDBJ whole genome shotgun (WGS) entry which is preliminary data.</text>
</comment>
<evidence type="ECO:0000256" key="6">
    <source>
        <dbReference type="ARBA" id="ARBA00022692"/>
    </source>
</evidence>
<feature type="transmembrane region" description="Helical" evidence="11">
    <location>
        <begin position="219"/>
        <end position="241"/>
    </location>
</feature>
<keyword evidence="10 11" id="KW-0472">Membrane</keyword>
<dbReference type="Proteomes" id="UP001462640">
    <property type="component" value="Unassembled WGS sequence"/>
</dbReference>
<dbReference type="PANTHER" id="PTHR30561">
    <property type="entry name" value="SMR FAMILY PROTON-DEPENDENT DRUG EFFLUX TRANSPORTER SUGE"/>
    <property type="match status" value="1"/>
</dbReference>
<keyword evidence="7" id="KW-0448">Lipopolysaccharide biosynthesis</keyword>
<feature type="transmembrane region" description="Helical" evidence="11">
    <location>
        <begin position="33"/>
        <end position="53"/>
    </location>
</feature>
<keyword evidence="2" id="KW-1003">Cell membrane</keyword>
<dbReference type="SUPFAM" id="SSF103481">
    <property type="entry name" value="Multidrug resistance efflux transporter EmrE"/>
    <property type="match status" value="2"/>
</dbReference>
<keyword evidence="9" id="KW-0443">Lipid metabolism</keyword>
<sequence length="293" mass="30858">MSTLALLLVLAAALCHALWNLVAKRQGGGSELVLISAILVSVVWAPLAVWQGWDTLPTLGRVEWAALVASTVLHLVYFRCLLHGYQVSDLTVVYPVARGSGPLLSTAGAVLVLGERLSLAGGLGALMVVGGVFLIAGGPALWRQAHDAARRERTLRGLRWGALTGVCIAGYTLLDGYSVKVLMISPIVLDYVANVLRVPMMLPVALRDPAAFKAAWRRLWKAGLAIAVLSPASYVMVLYAMRIAPLSHVAPARELSMLFAALAGGSLLGEGDRLLRLLGAACIALGVMGLALA</sequence>
<keyword evidence="8 11" id="KW-1133">Transmembrane helix</keyword>
<reference evidence="13 14" key="1">
    <citation type="submission" date="2024-05" db="EMBL/GenBank/DDBJ databases">
        <title>Roseateles sp. 2.12 16S ribosomal RNA gene Genome sequencing and assembly.</title>
        <authorList>
            <person name="Woo H."/>
        </authorList>
    </citation>
    <scope>NUCLEOTIDE SEQUENCE [LARGE SCALE GENOMIC DNA]</scope>
    <source>
        <strain evidence="13 14">2.12</strain>
    </source>
</reference>
<dbReference type="PANTHER" id="PTHR30561:SF9">
    <property type="entry name" value="4-AMINO-4-DEOXY-L-ARABINOSE-PHOSPHOUNDECAPRENOL FLIPPASE SUBUNIT ARNF-RELATED"/>
    <property type="match status" value="1"/>
</dbReference>
<organism evidence="13 14">
    <name type="scientific">Roseateles flavus</name>
    <dbReference type="NCBI Taxonomy" id="3149041"/>
    <lineage>
        <taxon>Bacteria</taxon>
        <taxon>Pseudomonadati</taxon>
        <taxon>Pseudomonadota</taxon>
        <taxon>Betaproteobacteria</taxon>
        <taxon>Burkholderiales</taxon>
        <taxon>Sphaerotilaceae</taxon>
        <taxon>Roseateles</taxon>
    </lineage>
</organism>
<comment type="subcellular location">
    <subcellularLocation>
        <location evidence="1">Cell membrane</location>
        <topology evidence="1">Multi-pass membrane protein</topology>
    </subcellularLocation>
</comment>
<evidence type="ECO:0000313" key="14">
    <source>
        <dbReference type="Proteomes" id="UP001462640"/>
    </source>
</evidence>
<protein>
    <submittedName>
        <fullName evidence="13">DMT family transporter</fullName>
    </submittedName>
</protein>
<evidence type="ECO:0000256" key="2">
    <source>
        <dbReference type="ARBA" id="ARBA00022475"/>
    </source>
</evidence>
<feature type="domain" description="EamA" evidence="12">
    <location>
        <begin position="157"/>
        <end position="290"/>
    </location>
</feature>
<dbReference type="InterPro" id="IPR000390">
    <property type="entry name" value="Small_drug/metabolite_transptr"/>
</dbReference>
<dbReference type="InterPro" id="IPR000620">
    <property type="entry name" value="EamA_dom"/>
</dbReference>
<keyword evidence="3" id="KW-0444">Lipid biosynthesis</keyword>
<evidence type="ECO:0000256" key="10">
    <source>
        <dbReference type="ARBA" id="ARBA00023136"/>
    </source>
</evidence>
<dbReference type="InterPro" id="IPR037185">
    <property type="entry name" value="EmrE-like"/>
</dbReference>
<feature type="transmembrane region" description="Helical" evidence="11">
    <location>
        <begin position="117"/>
        <end position="136"/>
    </location>
</feature>
<evidence type="ECO:0000256" key="3">
    <source>
        <dbReference type="ARBA" id="ARBA00022516"/>
    </source>
</evidence>
<feature type="transmembrane region" description="Helical" evidence="11">
    <location>
        <begin position="274"/>
        <end position="292"/>
    </location>
</feature>
<dbReference type="RefSeq" id="WP_347612809.1">
    <property type="nucleotide sequence ID" value="NZ_JBDPZC010000013.1"/>
</dbReference>
<accession>A0ABV0GKE1</accession>
<keyword evidence="5" id="KW-0441">Lipid A biosynthesis</keyword>
<evidence type="ECO:0000256" key="11">
    <source>
        <dbReference type="SAM" id="Phobius"/>
    </source>
</evidence>
<gene>
    <name evidence="13" type="ORF">ABDJ40_21700</name>
</gene>
<feature type="transmembrane region" description="Helical" evidence="11">
    <location>
        <begin position="180"/>
        <end position="198"/>
    </location>
</feature>
<keyword evidence="6 11" id="KW-0812">Transmembrane</keyword>
<evidence type="ECO:0000256" key="8">
    <source>
        <dbReference type="ARBA" id="ARBA00022989"/>
    </source>
</evidence>
<feature type="domain" description="EamA" evidence="12">
    <location>
        <begin position="4"/>
        <end position="136"/>
    </location>
</feature>
<evidence type="ECO:0000256" key="9">
    <source>
        <dbReference type="ARBA" id="ARBA00023098"/>
    </source>
</evidence>
<evidence type="ECO:0000256" key="4">
    <source>
        <dbReference type="ARBA" id="ARBA00022519"/>
    </source>
</evidence>
<evidence type="ECO:0000256" key="1">
    <source>
        <dbReference type="ARBA" id="ARBA00004651"/>
    </source>
</evidence>
<evidence type="ECO:0000256" key="5">
    <source>
        <dbReference type="ARBA" id="ARBA00022556"/>
    </source>
</evidence>
<dbReference type="Pfam" id="PF00892">
    <property type="entry name" value="EamA"/>
    <property type="match status" value="2"/>
</dbReference>
<proteinExistence type="predicted"/>
<evidence type="ECO:0000313" key="13">
    <source>
        <dbReference type="EMBL" id="MEO3715394.1"/>
    </source>
</evidence>
<keyword evidence="14" id="KW-1185">Reference proteome</keyword>
<keyword evidence="4" id="KW-0997">Cell inner membrane</keyword>
<evidence type="ECO:0000256" key="7">
    <source>
        <dbReference type="ARBA" id="ARBA00022985"/>
    </source>
</evidence>
<dbReference type="Gene3D" id="1.10.3730.20">
    <property type="match status" value="2"/>
</dbReference>
<evidence type="ECO:0000259" key="12">
    <source>
        <dbReference type="Pfam" id="PF00892"/>
    </source>
</evidence>
<dbReference type="EMBL" id="JBDPZC010000013">
    <property type="protein sequence ID" value="MEO3715394.1"/>
    <property type="molecule type" value="Genomic_DNA"/>
</dbReference>
<name>A0ABV0GKE1_9BURK</name>